<proteinExistence type="predicted"/>
<gene>
    <name evidence="1" type="ORF">BSF38_01101</name>
</gene>
<name>A0A1U7CL60_9BACT</name>
<protein>
    <submittedName>
        <fullName evidence="1">Uncharacterized protein</fullName>
    </submittedName>
</protein>
<evidence type="ECO:0000313" key="1">
    <source>
        <dbReference type="EMBL" id="APW59672.1"/>
    </source>
</evidence>
<organism evidence="1 2">
    <name type="scientific">Paludisphaera borealis</name>
    <dbReference type="NCBI Taxonomy" id="1387353"/>
    <lineage>
        <taxon>Bacteria</taxon>
        <taxon>Pseudomonadati</taxon>
        <taxon>Planctomycetota</taxon>
        <taxon>Planctomycetia</taxon>
        <taxon>Isosphaerales</taxon>
        <taxon>Isosphaeraceae</taxon>
        <taxon>Paludisphaera</taxon>
    </lineage>
</organism>
<reference evidence="2" key="1">
    <citation type="submission" date="2016-12" db="EMBL/GenBank/DDBJ databases">
        <title>Comparative genomics of four Isosphaeraceae planctomycetes: a common pool of plasmids and glycoside hydrolase genes.</title>
        <authorList>
            <person name="Ivanova A."/>
        </authorList>
    </citation>
    <scope>NUCLEOTIDE SEQUENCE [LARGE SCALE GENOMIC DNA]</scope>
    <source>
        <strain evidence="2">PX4</strain>
    </source>
</reference>
<dbReference type="KEGG" id="pbor:BSF38_01101"/>
<dbReference type="STRING" id="1387353.BSF38_01101"/>
<keyword evidence="2" id="KW-1185">Reference proteome</keyword>
<evidence type="ECO:0000313" key="2">
    <source>
        <dbReference type="Proteomes" id="UP000186309"/>
    </source>
</evidence>
<accession>A0A1U7CL60</accession>
<dbReference type="OrthoDB" id="1394308at2"/>
<dbReference type="Proteomes" id="UP000186309">
    <property type="component" value="Chromosome"/>
</dbReference>
<dbReference type="AlphaFoldDB" id="A0A1U7CL60"/>
<dbReference type="EMBL" id="CP019082">
    <property type="protein sequence ID" value="APW59672.1"/>
    <property type="molecule type" value="Genomic_DNA"/>
</dbReference>
<sequence length="442" mass="49046">MTTEPRESVTDCTRRSAVAAMAVGTIGAGRTREAAVEQPKPKSRPRIAAVVTEYRKGSHGQGIIDRLMDGYGWQGGWHHPAVDVVSMYVDQRPKGDLTDERLARHPGLKVYPTIAEALTRGTDSLAVDGVMLIGEHGTYPRDAKGHRLYPRYPFFQQIVEVYRKTGKTAPVFNDKHLSWNWEWCRSMVDQARELDFPFLAGSSLPITWRIPEVEAPLDAKIEEGVCIGYGGVDSYDFHGLESLQCMVERRKGGETGVSAVEAFRGDAVWKFLAEKSDGSKTRTRELFDACLCRSFRLSSPLPGYGNAFPDTSQLPALVRDPILYRITYNDGLIGNLFMMSGLVYDFTVAIRLEGGSTLSTQLNLPGLAPGQTLPNFFSPLAYYCESMFLTGKTPYPVERTLLTSGVLCTAVDLLASGQTRLDTPHLRTIAYQPPRESQFMRS</sequence>
<dbReference type="RefSeq" id="WP_076343819.1">
    <property type="nucleotide sequence ID" value="NZ_CP019082.1"/>
</dbReference>